<reference evidence="8 9" key="1">
    <citation type="submission" date="2019-02" db="EMBL/GenBank/DDBJ databases">
        <title>Genomic Encyclopedia of Type Strains, Phase IV (KMG-IV): sequencing the most valuable type-strain genomes for metagenomic binning, comparative biology and taxonomic classification.</title>
        <authorList>
            <person name="Goeker M."/>
        </authorList>
    </citation>
    <scope>NUCLEOTIDE SEQUENCE [LARGE SCALE GENOMIC DNA]</scope>
    <source>
        <strain evidence="8 9">DSM 19570</strain>
    </source>
</reference>
<dbReference type="GO" id="GO:0016706">
    <property type="term" value="F:2-oxoglutarate-dependent dioxygenase activity"/>
    <property type="evidence" value="ECO:0007669"/>
    <property type="project" value="TreeGrafter"/>
</dbReference>
<dbReference type="OrthoDB" id="9764016at2"/>
<dbReference type="Gene3D" id="2.60.120.650">
    <property type="entry name" value="Cupin"/>
    <property type="match status" value="1"/>
</dbReference>
<evidence type="ECO:0000256" key="5">
    <source>
        <dbReference type="ARBA" id="ARBA00023004"/>
    </source>
</evidence>
<comment type="caution">
    <text evidence="8">The sequence shown here is derived from an EMBL/GenBank/DDBJ whole genome shotgun (WGS) entry which is preliminary data.</text>
</comment>
<dbReference type="PANTHER" id="PTHR13096:SF8">
    <property type="entry name" value="RIBOSOMAL OXYGENASE 1"/>
    <property type="match status" value="1"/>
</dbReference>
<dbReference type="SMART" id="SM00558">
    <property type="entry name" value="JmjC"/>
    <property type="match status" value="1"/>
</dbReference>
<feature type="region of interest" description="Disordered" evidence="6">
    <location>
        <begin position="229"/>
        <end position="254"/>
    </location>
</feature>
<dbReference type="InterPro" id="IPR046799">
    <property type="entry name" value="ROXA-like_wH"/>
</dbReference>
<dbReference type="Pfam" id="PF20514">
    <property type="entry name" value="WHD_ROXA"/>
    <property type="match status" value="1"/>
</dbReference>
<evidence type="ECO:0000256" key="2">
    <source>
        <dbReference type="ARBA" id="ARBA00022723"/>
    </source>
</evidence>
<dbReference type="Proteomes" id="UP000293671">
    <property type="component" value="Unassembled WGS sequence"/>
</dbReference>
<keyword evidence="3" id="KW-0223">Dioxygenase</keyword>
<evidence type="ECO:0000313" key="9">
    <source>
        <dbReference type="Proteomes" id="UP000293671"/>
    </source>
</evidence>
<evidence type="ECO:0000313" key="8">
    <source>
        <dbReference type="EMBL" id="RZT97881.1"/>
    </source>
</evidence>
<evidence type="ECO:0000256" key="1">
    <source>
        <dbReference type="ARBA" id="ARBA00001954"/>
    </source>
</evidence>
<dbReference type="AlphaFoldDB" id="A0A4Q7VNF0"/>
<comment type="cofactor">
    <cofactor evidence="1">
        <name>Fe(2+)</name>
        <dbReference type="ChEBI" id="CHEBI:29033"/>
    </cofactor>
</comment>
<dbReference type="EMBL" id="SHKP01000006">
    <property type="protein sequence ID" value="RZT97881.1"/>
    <property type="molecule type" value="Genomic_DNA"/>
</dbReference>
<name>A0A4Q7VNF0_9BURK</name>
<dbReference type="GO" id="GO:0005840">
    <property type="term" value="C:ribosome"/>
    <property type="evidence" value="ECO:0007669"/>
    <property type="project" value="UniProtKB-KW"/>
</dbReference>
<proteinExistence type="predicted"/>
<dbReference type="SUPFAM" id="SSF51197">
    <property type="entry name" value="Clavaminate synthase-like"/>
    <property type="match status" value="1"/>
</dbReference>
<dbReference type="RefSeq" id="WP_130432129.1">
    <property type="nucleotide sequence ID" value="NZ_SHKP01000006.1"/>
</dbReference>
<dbReference type="PROSITE" id="PS51184">
    <property type="entry name" value="JMJC"/>
    <property type="match status" value="1"/>
</dbReference>
<keyword evidence="2" id="KW-0479">Metal-binding</keyword>
<evidence type="ECO:0000256" key="4">
    <source>
        <dbReference type="ARBA" id="ARBA00023002"/>
    </source>
</evidence>
<dbReference type="InterPro" id="IPR003347">
    <property type="entry name" value="JmjC_dom"/>
</dbReference>
<feature type="compositionally biased region" description="Acidic residues" evidence="6">
    <location>
        <begin position="229"/>
        <end position="238"/>
    </location>
</feature>
<accession>A0A4Q7VNF0</accession>
<keyword evidence="9" id="KW-1185">Reference proteome</keyword>
<dbReference type="GO" id="GO:0046872">
    <property type="term" value="F:metal ion binding"/>
    <property type="evidence" value="ECO:0007669"/>
    <property type="project" value="UniProtKB-KW"/>
</dbReference>
<evidence type="ECO:0000256" key="6">
    <source>
        <dbReference type="SAM" id="MobiDB-lite"/>
    </source>
</evidence>
<evidence type="ECO:0000259" key="7">
    <source>
        <dbReference type="PROSITE" id="PS51184"/>
    </source>
</evidence>
<protein>
    <submittedName>
        <fullName evidence="8">50S ribosomal protein L16 3-hydroxylase</fullName>
    </submittedName>
</protein>
<organism evidence="8 9">
    <name type="scientific">Rivibacter subsaxonicus</name>
    <dbReference type="NCBI Taxonomy" id="457575"/>
    <lineage>
        <taxon>Bacteria</taxon>
        <taxon>Pseudomonadati</taxon>
        <taxon>Pseudomonadota</taxon>
        <taxon>Betaproteobacteria</taxon>
        <taxon>Burkholderiales</taxon>
        <taxon>Rivibacter</taxon>
    </lineage>
</organism>
<feature type="domain" description="JmjC" evidence="7">
    <location>
        <begin position="103"/>
        <end position="229"/>
    </location>
</feature>
<keyword evidence="8" id="KW-0687">Ribonucleoprotein</keyword>
<dbReference type="Pfam" id="PF08007">
    <property type="entry name" value="JmjC_2"/>
    <property type="match status" value="1"/>
</dbReference>
<keyword evidence="5" id="KW-0408">Iron</keyword>
<evidence type="ECO:0000256" key="3">
    <source>
        <dbReference type="ARBA" id="ARBA00022964"/>
    </source>
</evidence>
<dbReference type="Gene3D" id="3.40.366.30">
    <property type="entry name" value="50S ribosomal protein L16 arginine hydroxylase, Chain A, Domain 2"/>
    <property type="match status" value="1"/>
</dbReference>
<sequence>MPQPELDTVTPLLAGLSPRSFMRRHWHKRPLLIRGAVDVARPFVDRAALFALAAREDVESRLVEQRKSGWQLRHGPFERGALPPVARAGWSLLVQGVDQQLDAAHELLARFRFVPDARLDDLMVSWASDGGGVGPHFDSYDVFLLQLQGRRRWRIGRLADPELLPELPLKILANFEAEEEFLLEAGDMLYLPPRWAHDGVAEGECLTASIGFRAPTRDELARALIERMLDDEEDDETPDASPRFRDPSQVATSSPADIPARLQIFAAEAVARRLRDADAIAIALGEWLTEPKPNVWFEAGAPIAAGVALALDRRTRMLYDSRHVFINGESWRAAGADARLLRALADTRRLEPRALARASVGARELLARWCKDGWLRLAEAMMGEARDESERSASSVRNRRNARRA</sequence>
<keyword evidence="4" id="KW-0560">Oxidoreductase</keyword>
<keyword evidence="8" id="KW-0689">Ribosomal protein</keyword>
<dbReference type="InterPro" id="IPR039994">
    <property type="entry name" value="NO66-like"/>
</dbReference>
<gene>
    <name evidence="8" type="ORF">EV670_2281</name>
</gene>
<dbReference type="PANTHER" id="PTHR13096">
    <property type="entry name" value="MINA53 MYC INDUCED NUCLEAR ANTIGEN"/>
    <property type="match status" value="1"/>
</dbReference>